<dbReference type="Gene3D" id="3.40.50.300">
    <property type="entry name" value="P-loop containing nucleotide triphosphate hydrolases"/>
    <property type="match status" value="1"/>
</dbReference>
<dbReference type="InterPro" id="IPR027417">
    <property type="entry name" value="P-loop_NTPase"/>
</dbReference>
<dbReference type="InterPro" id="IPR008972">
    <property type="entry name" value="Cupredoxin"/>
</dbReference>
<keyword evidence="5" id="KW-0677">Repeat</keyword>
<dbReference type="InterPro" id="IPR034289">
    <property type="entry name" value="CuRO_3_LCC"/>
</dbReference>
<evidence type="ECO:0000256" key="1">
    <source>
        <dbReference type="ARBA" id="ARBA00004613"/>
    </source>
</evidence>
<organism evidence="9 10">
    <name type="scientific">Dovyalis caffra</name>
    <dbReference type="NCBI Taxonomy" id="77055"/>
    <lineage>
        <taxon>Eukaryota</taxon>
        <taxon>Viridiplantae</taxon>
        <taxon>Streptophyta</taxon>
        <taxon>Embryophyta</taxon>
        <taxon>Tracheophyta</taxon>
        <taxon>Spermatophyta</taxon>
        <taxon>Magnoliopsida</taxon>
        <taxon>eudicotyledons</taxon>
        <taxon>Gunneridae</taxon>
        <taxon>Pentapetalae</taxon>
        <taxon>rosids</taxon>
        <taxon>fabids</taxon>
        <taxon>Malpighiales</taxon>
        <taxon>Salicaceae</taxon>
        <taxon>Flacourtieae</taxon>
        <taxon>Dovyalis</taxon>
    </lineage>
</organism>
<dbReference type="EMBL" id="CAWUPB010000936">
    <property type="protein sequence ID" value="CAK7333601.1"/>
    <property type="molecule type" value="Genomic_DNA"/>
</dbReference>
<dbReference type="SUPFAM" id="SSF49503">
    <property type="entry name" value="Cupredoxins"/>
    <property type="match status" value="1"/>
</dbReference>
<keyword evidence="6" id="KW-0560">Oxidoreductase</keyword>
<evidence type="ECO:0000313" key="10">
    <source>
        <dbReference type="Proteomes" id="UP001314170"/>
    </source>
</evidence>
<comment type="similarity">
    <text evidence="2">Belongs to the multicopper oxidase family.</text>
</comment>
<feature type="domain" description="Plastocyanin-like" evidence="8">
    <location>
        <begin position="30"/>
        <end position="167"/>
    </location>
</feature>
<evidence type="ECO:0000256" key="6">
    <source>
        <dbReference type="ARBA" id="ARBA00023002"/>
    </source>
</evidence>
<keyword evidence="4" id="KW-0479">Metal-binding</keyword>
<dbReference type="PANTHER" id="PTHR11709">
    <property type="entry name" value="MULTI-COPPER OXIDASE"/>
    <property type="match status" value="1"/>
</dbReference>
<proteinExistence type="inferred from homology"/>
<dbReference type="SUPFAM" id="SSF52540">
    <property type="entry name" value="P-loop containing nucleoside triphosphate hydrolases"/>
    <property type="match status" value="1"/>
</dbReference>
<dbReference type="InterPro" id="IPR033138">
    <property type="entry name" value="Cu_oxidase_CS"/>
</dbReference>
<dbReference type="InterPro" id="IPR011706">
    <property type="entry name" value="Cu-oxidase_C"/>
</dbReference>
<comment type="caution">
    <text evidence="9">The sequence shown here is derived from an EMBL/GenBank/DDBJ whole genome shotgun (WGS) entry which is preliminary data.</text>
</comment>
<dbReference type="PROSITE" id="PS00079">
    <property type="entry name" value="MULTICOPPER_OXIDASE1"/>
    <property type="match status" value="1"/>
</dbReference>
<keyword evidence="3" id="KW-0964">Secreted</keyword>
<dbReference type="InterPro" id="IPR002355">
    <property type="entry name" value="Cu_oxidase_Cu_BS"/>
</dbReference>
<evidence type="ECO:0000256" key="3">
    <source>
        <dbReference type="ARBA" id="ARBA00022525"/>
    </source>
</evidence>
<sequence length="317" mass="35368">MNNLSFVNPTSLSVLQAFFSNVSEVYTPNFPDTPPIEFDYTNDSINVLNPSLLLTPKSTSVKVLKYNTTVEMVLQNTAILGVENHPMHIHGLNFHVLAQGFGNYDPIKDSKKFNLVNPQSRNTIGVPVGGWAVIRFIVNNPGVWFMHCHLDVHLPWGLATAFVVENGPTKDSTLPPPPADLPHWQRRISLGKKVQGRKLLVENVKQRFLPNALNYPMLEEYDFRNDTVNPDLNMELKPHVQPRPYQEKSLSKMFGNGRARSGIIVLPCGAGKSLVGVSAAYISQDQICRFTSDSKQRFKGNAGFVVTTYNMVAFTGK</sequence>
<evidence type="ECO:0000313" key="9">
    <source>
        <dbReference type="EMBL" id="CAK7333601.1"/>
    </source>
</evidence>
<dbReference type="Pfam" id="PF07731">
    <property type="entry name" value="Cu-oxidase_2"/>
    <property type="match status" value="1"/>
</dbReference>
<dbReference type="InterPro" id="IPR045087">
    <property type="entry name" value="Cu-oxidase_fam"/>
</dbReference>
<gene>
    <name evidence="9" type="ORF">DCAF_LOCUS9524</name>
</gene>
<keyword evidence="10" id="KW-1185">Reference proteome</keyword>
<accession>A0AAV1RF05</accession>
<dbReference type="CDD" id="cd13897">
    <property type="entry name" value="CuRO_3_LCC_plant"/>
    <property type="match status" value="1"/>
</dbReference>
<reference evidence="9 10" key="1">
    <citation type="submission" date="2024-01" db="EMBL/GenBank/DDBJ databases">
        <authorList>
            <person name="Waweru B."/>
        </authorList>
    </citation>
    <scope>NUCLEOTIDE SEQUENCE [LARGE SCALE GENOMIC DNA]</scope>
</reference>
<dbReference type="GO" id="GO:0016491">
    <property type="term" value="F:oxidoreductase activity"/>
    <property type="evidence" value="ECO:0007669"/>
    <property type="project" value="UniProtKB-KW"/>
</dbReference>
<dbReference type="PROSITE" id="PS00080">
    <property type="entry name" value="MULTICOPPER_OXIDASE2"/>
    <property type="match status" value="1"/>
</dbReference>
<dbReference type="Proteomes" id="UP001314170">
    <property type="component" value="Unassembled WGS sequence"/>
</dbReference>
<evidence type="ECO:0000256" key="7">
    <source>
        <dbReference type="ARBA" id="ARBA00023008"/>
    </source>
</evidence>
<comment type="subcellular location">
    <subcellularLocation>
        <location evidence="1">Secreted</location>
    </subcellularLocation>
</comment>
<dbReference type="GO" id="GO:0005507">
    <property type="term" value="F:copper ion binding"/>
    <property type="evidence" value="ECO:0007669"/>
    <property type="project" value="InterPro"/>
</dbReference>
<dbReference type="PANTHER" id="PTHR11709:SF9">
    <property type="entry name" value="LACCASE-7"/>
    <property type="match status" value="1"/>
</dbReference>
<keyword evidence="7" id="KW-0186">Copper</keyword>
<evidence type="ECO:0000259" key="8">
    <source>
        <dbReference type="Pfam" id="PF07731"/>
    </source>
</evidence>
<name>A0AAV1RF05_9ROSI</name>
<evidence type="ECO:0000256" key="2">
    <source>
        <dbReference type="ARBA" id="ARBA00010609"/>
    </source>
</evidence>
<dbReference type="GO" id="GO:0005576">
    <property type="term" value="C:extracellular region"/>
    <property type="evidence" value="ECO:0007669"/>
    <property type="project" value="UniProtKB-SubCell"/>
</dbReference>
<dbReference type="Gene3D" id="2.60.40.420">
    <property type="entry name" value="Cupredoxins - blue copper proteins"/>
    <property type="match status" value="1"/>
</dbReference>
<evidence type="ECO:0000256" key="4">
    <source>
        <dbReference type="ARBA" id="ARBA00022723"/>
    </source>
</evidence>
<evidence type="ECO:0000256" key="5">
    <source>
        <dbReference type="ARBA" id="ARBA00022737"/>
    </source>
</evidence>
<dbReference type="AlphaFoldDB" id="A0AAV1RF05"/>
<protein>
    <recommendedName>
        <fullName evidence="8">Plastocyanin-like domain-containing protein</fullName>
    </recommendedName>
</protein>